<keyword evidence="2" id="KW-0732">Signal</keyword>
<dbReference type="Proteomes" id="UP000199679">
    <property type="component" value="Chromosome I"/>
</dbReference>
<protein>
    <submittedName>
        <fullName evidence="3">Tetratricopeptide repeat-containing protein</fullName>
    </submittedName>
</protein>
<accession>A0A1H1WFC7</accession>
<dbReference type="Pfam" id="PF13432">
    <property type="entry name" value="TPR_16"/>
    <property type="match status" value="1"/>
</dbReference>
<evidence type="ECO:0000256" key="2">
    <source>
        <dbReference type="SAM" id="SignalP"/>
    </source>
</evidence>
<sequence length="423" mass="46314">MKIKFLITGLLGLLSVAAFAQKGELNNAKEQYEKYDALRGGSLKLALTSLTDAKTSIDKASLNDKTSALPLTFALKGAIYAALTVQDTVPATSLPNFKIADDALGKAKTLDSAKQENKKIIDNAYLNLAQYQFNKGRAEFQDKKFEMAYHSFDYFRQVLPNDTTALYATGLAAANVGATNPKYYAIAITDYNKLLTTNYSQNATIYYDLSSIYLSNKDTASAFKISGDGVAKYPADNNLRRREIEIGLQSGKQDQLIGKIQSAITSDPKNKTLYYYLGITYAQIAESIGDKQSKTKDAAAKAALEQSKVDNYNKAAEAYKKALGVDPSYADASLSLGYVAVEPALDLYNAANQLPTNQQKKYDADMAQVQVLIEAAKPYLQKAVDLNPKSPEALQNLKSYYLVKRDMTNANLIQKKIEALGGK</sequence>
<evidence type="ECO:0000313" key="4">
    <source>
        <dbReference type="Proteomes" id="UP000199679"/>
    </source>
</evidence>
<dbReference type="PROSITE" id="PS50005">
    <property type="entry name" value="TPR"/>
    <property type="match status" value="1"/>
</dbReference>
<evidence type="ECO:0000313" key="3">
    <source>
        <dbReference type="EMBL" id="SDS95026.1"/>
    </source>
</evidence>
<evidence type="ECO:0000256" key="1">
    <source>
        <dbReference type="PROSITE-ProRule" id="PRU00339"/>
    </source>
</evidence>
<feature type="repeat" description="TPR" evidence="1">
    <location>
        <begin position="296"/>
        <end position="329"/>
    </location>
</feature>
<dbReference type="OrthoDB" id="739506at2"/>
<name>A0A1H1WFC7_MUCMA</name>
<keyword evidence="1" id="KW-0802">TPR repeat</keyword>
<gene>
    <name evidence="3" type="ORF">SAMN05216490_2158</name>
</gene>
<dbReference type="RefSeq" id="WP_091372199.1">
    <property type="nucleotide sequence ID" value="NZ_LT629740.1"/>
</dbReference>
<dbReference type="EMBL" id="LT629740">
    <property type="protein sequence ID" value="SDS95026.1"/>
    <property type="molecule type" value="Genomic_DNA"/>
</dbReference>
<dbReference type="STRING" id="652787.SAMN05216490_2158"/>
<dbReference type="Gene3D" id="1.25.40.10">
    <property type="entry name" value="Tetratricopeptide repeat domain"/>
    <property type="match status" value="2"/>
</dbReference>
<reference evidence="3 4" key="1">
    <citation type="submission" date="2016-10" db="EMBL/GenBank/DDBJ databases">
        <authorList>
            <person name="de Groot N.N."/>
        </authorList>
    </citation>
    <scope>NUCLEOTIDE SEQUENCE [LARGE SCALE GENOMIC DNA]</scope>
    <source>
        <strain evidence="3 4">MP1X4</strain>
    </source>
</reference>
<dbReference type="InterPro" id="IPR011990">
    <property type="entry name" value="TPR-like_helical_dom_sf"/>
</dbReference>
<organism evidence="3 4">
    <name type="scientific">Mucilaginibacter mallensis</name>
    <dbReference type="NCBI Taxonomy" id="652787"/>
    <lineage>
        <taxon>Bacteria</taxon>
        <taxon>Pseudomonadati</taxon>
        <taxon>Bacteroidota</taxon>
        <taxon>Sphingobacteriia</taxon>
        <taxon>Sphingobacteriales</taxon>
        <taxon>Sphingobacteriaceae</taxon>
        <taxon>Mucilaginibacter</taxon>
    </lineage>
</organism>
<keyword evidence="4" id="KW-1185">Reference proteome</keyword>
<feature type="signal peptide" evidence="2">
    <location>
        <begin position="1"/>
        <end position="20"/>
    </location>
</feature>
<feature type="chain" id="PRO_5009264368" evidence="2">
    <location>
        <begin position="21"/>
        <end position="423"/>
    </location>
</feature>
<dbReference type="AlphaFoldDB" id="A0A1H1WFC7"/>
<proteinExistence type="predicted"/>
<dbReference type="InterPro" id="IPR019734">
    <property type="entry name" value="TPR_rpt"/>
</dbReference>
<dbReference type="SUPFAM" id="SSF48452">
    <property type="entry name" value="TPR-like"/>
    <property type="match status" value="1"/>
</dbReference>